<evidence type="ECO:0000313" key="2">
    <source>
        <dbReference type="Proteomes" id="UP000234384"/>
    </source>
</evidence>
<proteinExistence type="predicted"/>
<gene>
    <name evidence="1" type="ORF">CYJ57_06790</name>
</gene>
<dbReference type="Proteomes" id="UP000234384">
    <property type="component" value="Unassembled WGS sequence"/>
</dbReference>
<comment type="caution">
    <text evidence="1">The sequence shown here is derived from an EMBL/GenBank/DDBJ whole genome shotgun (WGS) entry which is preliminary data.</text>
</comment>
<protein>
    <submittedName>
        <fullName evidence="1">Uncharacterized protein</fullName>
    </submittedName>
</protein>
<reference evidence="1 2" key="1">
    <citation type="submission" date="2017-12" db="EMBL/GenBank/DDBJ databases">
        <title>Phylogenetic diversity of female urinary microbiome.</title>
        <authorList>
            <person name="Thomas-White K."/>
            <person name="Wolfe A.J."/>
        </authorList>
    </citation>
    <scope>NUCLEOTIDE SEQUENCE [LARGE SCALE GENOMIC DNA]</scope>
    <source>
        <strain evidence="1 2">UMB0898</strain>
    </source>
</reference>
<evidence type="ECO:0000313" key="1">
    <source>
        <dbReference type="EMBL" id="PKY87680.1"/>
    </source>
</evidence>
<dbReference type="AlphaFoldDB" id="A0A2I1JWC2"/>
<sequence>MNKKFQWMLILFLTCILFLYGLATQNIIVNFVAILLAFLISKKGYNVLFAEYDEKMREKKEFYDKLNQNWKK</sequence>
<name>A0A2I1JWC2_9LACT</name>
<organism evidence="1 2">
    <name type="scientific">Falseniella ignava</name>
    <dbReference type="NCBI Taxonomy" id="137730"/>
    <lineage>
        <taxon>Bacteria</taxon>
        <taxon>Bacillati</taxon>
        <taxon>Bacillota</taxon>
        <taxon>Bacilli</taxon>
        <taxon>Lactobacillales</taxon>
        <taxon>Aerococcaceae</taxon>
        <taxon>Falseniella</taxon>
    </lineage>
</organism>
<dbReference type="EMBL" id="PKHE01000021">
    <property type="protein sequence ID" value="PKY87680.1"/>
    <property type="molecule type" value="Genomic_DNA"/>
</dbReference>
<accession>A0A2I1JWC2</accession>